<feature type="domain" description="VWFA" evidence="2">
    <location>
        <begin position="563"/>
        <end position="775"/>
    </location>
</feature>
<feature type="compositionally biased region" description="Acidic residues" evidence="1">
    <location>
        <begin position="353"/>
        <end position="371"/>
    </location>
</feature>
<name>A0A2H0V814_9BACT</name>
<evidence type="ECO:0000313" key="4">
    <source>
        <dbReference type="Proteomes" id="UP000229901"/>
    </source>
</evidence>
<evidence type="ECO:0000313" key="3">
    <source>
        <dbReference type="EMBL" id="PIR94490.1"/>
    </source>
</evidence>
<dbReference type="EMBL" id="PFAP01000004">
    <property type="protein sequence ID" value="PIR94490.1"/>
    <property type="molecule type" value="Genomic_DNA"/>
</dbReference>
<gene>
    <name evidence="3" type="ORF">COT97_00905</name>
</gene>
<feature type="compositionally biased region" description="Basic and acidic residues" evidence="1">
    <location>
        <begin position="372"/>
        <end position="400"/>
    </location>
</feature>
<comment type="caution">
    <text evidence="3">The sequence shown here is derived from an EMBL/GenBank/DDBJ whole genome shotgun (WGS) entry which is preliminary data.</text>
</comment>
<dbReference type="Gene3D" id="3.40.50.410">
    <property type="entry name" value="von Willebrand factor, type A domain"/>
    <property type="match status" value="1"/>
</dbReference>
<proteinExistence type="predicted"/>
<feature type="compositionally biased region" description="Basic and acidic residues" evidence="1">
    <location>
        <begin position="340"/>
        <end position="352"/>
    </location>
</feature>
<protein>
    <recommendedName>
        <fullName evidence="2">VWFA domain-containing protein</fullName>
    </recommendedName>
</protein>
<dbReference type="SUPFAM" id="SSF53300">
    <property type="entry name" value="vWA-like"/>
    <property type="match status" value="1"/>
</dbReference>
<sequence>MPIETIGYKTTEPVPETGEPIVLKKPSKKDIREILYRRDADKLLRTNRAVFSTLAGDTSLDFQVGSDGGFYIDFAAGKVNLGLDFWEMKEDGVTDEQLLWGWGHELGHFWDLQDDPEGLLINFKRMREVARNIAPKARAILEKKTDKLPAWMDKVEPVNPEKPDGEKMSGLDFYIYKQIHTLYNCLDDIYVNKRVGRKLPQYLIEGTDDKGTPYQSAPVKVMYRDHLFPTNRDKRGEVPEPGKPYNIIDLPRSKQLPYYLLRRRMVPDQNIIISNEVEQAITTPVIGDVTIEQLVETLTTPQIVDGKEQNKASKRYHYYQSVIEPKFLEFLIQDFEDMPPPEKPEDFDKGDGEPGEGDPSDAEPGEGDPSDADPKEGDGEPGKGEPKEGKGGKKSNDPWGDKNPSTPTNPIDEQTIEDFLKHREEQKKKDVLEKYRKKQADQLTPGERAQKATRDADKSFAQKHDIPLKAMREYRQLTEQVEGQKERLAALFEKVIVKLQKQIEMAWERYYTSGRFDTQKFVNKYGALMARKETLLFIPFDNLPVHERRQFIEKLKFKPDEFRFRFVLDNSGSMGGPNINALKAIVVAFMESFATFEDKVERLFKIHSFKQPPLSVNSQVILYGNEDRSRQVKPLRATKTKKIDKEQERVARIKAFSAIDAKDGATYDSPAWDIVIDTISPDDEKRIKSGELIDIAVGITDGGSDSEQATRDNLAVIEKKGVVSRGLQIVDKPDLEKFDSTDDMKIFDRIWGAQGERIFDIEELYGVMERLLEAIITSVDFTCEVD</sequence>
<feature type="region of interest" description="Disordered" evidence="1">
    <location>
        <begin position="336"/>
        <end position="412"/>
    </location>
</feature>
<dbReference type="PROSITE" id="PS50234">
    <property type="entry name" value="VWFA"/>
    <property type="match status" value="1"/>
</dbReference>
<feature type="region of interest" description="Disordered" evidence="1">
    <location>
        <begin position="434"/>
        <end position="462"/>
    </location>
</feature>
<dbReference type="InterPro" id="IPR036465">
    <property type="entry name" value="vWFA_dom_sf"/>
</dbReference>
<organism evidence="3 4">
    <name type="scientific">Candidatus Falkowbacteria bacterium CG10_big_fil_rev_8_21_14_0_10_39_11</name>
    <dbReference type="NCBI Taxonomy" id="1974565"/>
    <lineage>
        <taxon>Bacteria</taxon>
        <taxon>Candidatus Falkowiibacteriota</taxon>
    </lineage>
</organism>
<accession>A0A2H0V814</accession>
<dbReference type="AlphaFoldDB" id="A0A2H0V814"/>
<evidence type="ECO:0000259" key="2">
    <source>
        <dbReference type="PROSITE" id="PS50234"/>
    </source>
</evidence>
<dbReference type="Proteomes" id="UP000229901">
    <property type="component" value="Unassembled WGS sequence"/>
</dbReference>
<feature type="compositionally biased region" description="Basic and acidic residues" evidence="1">
    <location>
        <begin position="448"/>
        <end position="462"/>
    </location>
</feature>
<feature type="compositionally biased region" description="Polar residues" evidence="1">
    <location>
        <begin position="403"/>
        <end position="412"/>
    </location>
</feature>
<dbReference type="InterPro" id="IPR002035">
    <property type="entry name" value="VWF_A"/>
</dbReference>
<evidence type="ECO:0000256" key="1">
    <source>
        <dbReference type="SAM" id="MobiDB-lite"/>
    </source>
</evidence>
<reference evidence="4" key="1">
    <citation type="submission" date="2017-09" db="EMBL/GenBank/DDBJ databases">
        <title>Depth-based differentiation of microbial function through sediment-hosted aquifers and enrichment of novel symbionts in the deep terrestrial subsurface.</title>
        <authorList>
            <person name="Probst A.J."/>
            <person name="Ladd B."/>
            <person name="Jarett J.K."/>
            <person name="Geller-Mcgrath D.E."/>
            <person name="Sieber C.M.K."/>
            <person name="Emerson J.B."/>
            <person name="Anantharaman K."/>
            <person name="Thomas B.C."/>
            <person name="Malmstrom R."/>
            <person name="Stieglmeier M."/>
            <person name="Klingl A."/>
            <person name="Woyke T."/>
            <person name="Ryan C.M."/>
            <person name="Banfield J.F."/>
        </authorList>
    </citation>
    <scope>NUCLEOTIDE SEQUENCE [LARGE SCALE GENOMIC DNA]</scope>
</reference>